<evidence type="ECO:0000313" key="6">
    <source>
        <dbReference type="EMBL" id="PTQ26861.1"/>
    </source>
</evidence>
<dbReference type="InterPro" id="IPR036908">
    <property type="entry name" value="RlpA-like_sf"/>
</dbReference>
<dbReference type="PANTHER" id="PTHR47480:SF1">
    <property type="entry name" value="EG45-LIKE DOMAIN CONTAINING PROTEIN 1"/>
    <property type="match status" value="1"/>
</dbReference>
<feature type="chain" id="PRO_5015318759" description="Chitin-binding type-1 domain-containing protein" evidence="3">
    <location>
        <begin position="26"/>
        <end position="197"/>
    </location>
</feature>
<dbReference type="PANTHER" id="PTHR47480">
    <property type="entry name" value="EG45-LIKE DOMAIN CONTAINING PROTEIN"/>
    <property type="match status" value="1"/>
</dbReference>
<feature type="domain" description="Expansin-like EG45" evidence="4">
    <location>
        <begin position="97"/>
        <end position="190"/>
    </location>
</feature>
<keyword evidence="1 2" id="KW-0147">Chitin-binding</keyword>
<dbReference type="Gramene" id="Mp7g03010.1">
    <property type="protein sequence ID" value="Mp7g03010.1.cds"/>
    <property type="gene ID" value="Mp7g03010"/>
</dbReference>
<dbReference type="InterPro" id="IPR001002">
    <property type="entry name" value="Chitin-bd_1"/>
</dbReference>
<dbReference type="PROSITE" id="PS50941">
    <property type="entry name" value="CHIT_BIND_I_2"/>
    <property type="match status" value="1"/>
</dbReference>
<evidence type="ECO:0000256" key="1">
    <source>
        <dbReference type="ARBA" id="ARBA00022669"/>
    </source>
</evidence>
<feature type="disulfide bond" evidence="2">
    <location>
        <begin position="42"/>
        <end position="56"/>
    </location>
</feature>
<dbReference type="InterPro" id="IPR036861">
    <property type="entry name" value="Endochitinase-like_sf"/>
</dbReference>
<dbReference type="PRINTS" id="PR00451">
    <property type="entry name" value="CHITINBINDNG"/>
</dbReference>
<evidence type="ECO:0000259" key="5">
    <source>
        <dbReference type="PROSITE" id="PS50941"/>
    </source>
</evidence>
<dbReference type="Pfam" id="PF03330">
    <property type="entry name" value="DPBB_1"/>
    <property type="match status" value="1"/>
</dbReference>
<dbReference type="Proteomes" id="UP000244005">
    <property type="component" value="Unassembled WGS sequence"/>
</dbReference>
<dbReference type="PROSITE" id="PS00026">
    <property type="entry name" value="CHIT_BIND_I_1"/>
    <property type="match status" value="1"/>
</dbReference>
<evidence type="ECO:0000259" key="4">
    <source>
        <dbReference type="PROSITE" id="PS50842"/>
    </source>
</evidence>
<dbReference type="InterPro" id="IPR009009">
    <property type="entry name" value="RlpA-like_DPBB"/>
</dbReference>
<keyword evidence="7" id="KW-1185">Reference proteome</keyword>
<evidence type="ECO:0000256" key="2">
    <source>
        <dbReference type="PROSITE-ProRule" id="PRU00261"/>
    </source>
</evidence>
<dbReference type="Gene3D" id="3.30.60.10">
    <property type="entry name" value="Endochitinase-like"/>
    <property type="match status" value="1"/>
</dbReference>
<dbReference type="InterPro" id="IPR007112">
    <property type="entry name" value="Expansin/allergen_DPBB_dom"/>
</dbReference>
<proteinExistence type="predicted"/>
<feature type="domain" description="Chitin-binding type-1" evidence="5">
    <location>
        <begin position="25"/>
        <end position="67"/>
    </location>
</feature>
<protein>
    <recommendedName>
        <fullName evidence="8">Chitin-binding type-1 domain-containing protein</fullName>
    </recommendedName>
</protein>
<evidence type="ECO:0000313" key="7">
    <source>
        <dbReference type="Proteomes" id="UP000244005"/>
    </source>
</evidence>
<gene>
    <name evidence="6" type="ORF">MARPO_0307s0003</name>
</gene>
<accession>A0A2R6VZ60</accession>
<dbReference type="InterPro" id="IPR018371">
    <property type="entry name" value="Chitin-binding_1_CS"/>
</dbReference>
<sequence length="197" mass="20189">MQGSKMCTKLAVAAMLLLFSHLSAAEQCGQQAGNALCPNNLCCSQWGWCGSTSDYCGANCQSGPCYGGGSPNTPSTPSPPTGTLTGEVSYYTAPFVPSACFGSDPGQFPSNNFFAAGGDGAPNIWKNGENCGKWFKIQCTGSGCTSSATISVKIVDRCPNGCVGGRAFDLSNTAFSAIANTDAGHVNVLYSGPYDSP</sequence>
<name>A0A2R6VZ60_MARPO</name>
<dbReference type="GO" id="GO:0008061">
    <property type="term" value="F:chitin binding"/>
    <property type="evidence" value="ECO:0007669"/>
    <property type="project" value="UniProtKB-UniRule"/>
</dbReference>
<keyword evidence="2" id="KW-1015">Disulfide bond</keyword>
<dbReference type="AlphaFoldDB" id="A0A2R6VZ60"/>
<evidence type="ECO:0008006" key="8">
    <source>
        <dbReference type="Google" id="ProtNLM"/>
    </source>
</evidence>
<dbReference type="CDD" id="cd06921">
    <property type="entry name" value="ChtBD1_GH19_hevein"/>
    <property type="match status" value="1"/>
</dbReference>
<feature type="disulfide bond" evidence="2">
    <location>
        <begin position="37"/>
        <end position="49"/>
    </location>
</feature>
<dbReference type="Pfam" id="PF00187">
    <property type="entry name" value="Chitin_bind_1"/>
    <property type="match status" value="1"/>
</dbReference>
<evidence type="ECO:0000256" key="3">
    <source>
        <dbReference type="SAM" id="SignalP"/>
    </source>
</evidence>
<comment type="caution">
    <text evidence="2">Lacks conserved residue(s) required for the propagation of feature annotation.</text>
</comment>
<dbReference type="SUPFAM" id="SSF50685">
    <property type="entry name" value="Barwin-like endoglucanases"/>
    <property type="match status" value="1"/>
</dbReference>
<organism evidence="6 7">
    <name type="scientific">Marchantia polymorpha</name>
    <name type="common">Common liverwort</name>
    <name type="synonym">Marchantia aquatica</name>
    <dbReference type="NCBI Taxonomy" id="3197"/>
    <lineage>
        <taxon>Eukaryota</taxon>
        <taxon>Viridiplantae</taxon>
        <taxon>Streptophyta</taxon>
        <taxon>Embryophyta</taxon>
        <taxon>Marchantiophyta</taxon>
        <taxon>Marchantiopsida</taxon>
        <taxon>Marchantiidae</taxon>
        <taxon>Marchantiales</taxon>
        <taxon>Marchantiaceae</taxon>
        <taxon>Marchantia</taxon>
    </lineage>
</organism>
<keyword evidence="3" id="KW-0732">Signal</keyword>
<dbReference type="FunFam" id="3.30.60.10:FF:000001">
    <property type="entry name" value="Basic endochitinase"/>
    <property type="match status" value="1"/>
</dbReference>
<feature type="signal peptide" evidence="3">
    <location>
        <begin position="1"/>
        <end position="25"/>
    </location>
</feature>
<dbReference type="Gene3D" id="2.40.40.10">
    <property type="entry name" value="RlpA-like domain"/>
    <property type="match status" value="1"/>
</dbReference>
<dbReference type="CDD" id="cd22269">
    <property type="entry name" value="DPBB_EG45-like"/>
    <property type="match status" value="1"/>
</dbReference>
<dbReference type="SUPFAM" id="SSF57016">
    <property type="entry name" value="Plant lectins/antimicrobial peptides"/>
    <property type="match status" value="1"/>
</dbReference>
<dbReference type="OrthoDB" id="672071at2759"/>
<reference evidence="7" key="1">
    <citation type="journal article" date="2017" name="Cell">
        <title>Insights into land plant evolution garnered from the Marchantia polymorpha genome.</title>
        <authorList>
            <person name="Bowman J.L."/>
            <person name="Kohchi T."/>
            <person name="Yamato K.T."/>
            <person name="Jenkins J."/>
            <person name="Shu S."/>
            <person name="Ishizaki K."/>
            <person name="Yamaoka S."/>
            <person name="Nishihama R."/>
            <person name="Nakamura Y."/>
            <person name="Berger F."/>
            <person name="Adam C."/>
            <person name="Aki S.S."/>
            <person name="Althoff F."/>
            <person name="Araki T."/>
            <person name="Arteaga-Vazquez M.A."/>
            <person name="Balasubrmanian S."/>
            <person name="Barry K."/>
            <person name="Bauer D."/>
            <person name="Boehm C.R."/>
            <person name="Briginshaw L."/>
            <person name="Caballero-Perez J."/>
            <person name="Catarino B."/>
            <person name="Chen F."/>
            <person name="Chiyoda S."/>
            <person name="Chovatia M."/>
            <person name="Davies K.M."/>
            <person name="Delmans M."/>
            <person name="Demura T."/>
            <person name="Dierschke T."/>
            <person name="Dolan L."/>
            <person name="Dorantes-Acosta A.E."/>
            <person name="Eklund D.M."/>
            <person name="Florent S.N."/>
            <person name="Flores-Sandoval E."/>
            <person name="Fujiyama A."/>
            <person name="Fukuzawa H."/>
            <person name="Galik B."/>
            <person name="Grimanelli D."/>
            <person name="Grimwood J."/>
            <person name="Grossniklaus U."/>
            <person name="Hamada T."/>
            <person name="Haseloff J."/>
            <person name="Hetherington A.J."/>
            <person name="Higo A."/>
            <person name="Hirakawa Y."/>
            <person name="Hundley H.N."/>
            <person name="Ikeda Y."/>
            <person name="Inoue K."/>
            <person name="Inoue S.I."/>
            <person name="Ishida S."/>
            <person name="Jia Q."/>
            <person name="Kakita M."/>
            <person name="Kanazawa T."/>
            <person name="Kawai Y."/>
            <person name="Kawashima T."/>
            <person name="Kennedy M."/>
            <person name="Kinose K."/>
            <person name="Kinoshita T."/>
            <person name="Kohara Y."/>
            <person name="Koide E."/>
            <person name="Komatsu K."/>
            <person name="Kopischke S."/>
            <person name="Kubo M."/>
            <person name="Kyozuka J."/>
            <person name="Lagercrantz U."/>
            <person name="Lin S.S."/>
            <person name="Lindquist E."/>
            <person name="Lipzen A.M."/>
            <person name="Lu C.W."/>
            <person name="De Luna E."/>
            <person name="Martienssen R.A."/>
            <person name="Minamino N."/>
            <person name="Mizutani M."/>
            <person name="Mizutani M."/>
            <person name="Mochizuki N."/>
            <person name="Monte I."/>
            <person name="Mosher R."/>
            <person name="Nagasaki H."/>
            <person name="Nakagami H."/>
            <person name="Naramoto S."/>
            <person name="Nishitani K."/>
            <person name="Ohtani M."/>
            <person name="Okamoto T."/>
            <person name="Okumura M."/>
            <person name="Phillips J."/>
            <person name="Pollak B."/>
            <person name="Reinders A."/>
            <person name="Rovekamp M."/>
            <person name="Sano R."/>
            <person name="Sawa S."/>
            <person name="Schmid M.W."/>
            <person name="Shirakawa M."/>
            <person name="Solano R."/>
            <person name="Spunde A."/>
            <person name="Suetsugu N."/>
            <person name="Sugano S."/>
            <person name="Sugiyama A."/>
            <person name="Sun R."/>
            <person name="Suzuki Y."/>
            <person name="Takenaka M."/>
            <person name="Takezawa D."/>
            <person name="Tomogane H."/>
            <person name="Tsuzuki M."/>
            <person name="Ueda T."/>
            <person name="Umeda M."/>
            <person name="Ward J.M."/>
            <person name="Watanabe Y."/>
            <person name="Yazaki K."/>
            <person name="Yokoyama R."/>
            <person name="Yoshitake Y."/>
            <person name="Yotsui I."/>
            <person name="Zachgo S."/>
            <person name="Schmutz J."/>
        </authorList>
    </citation>
    <scope>NUCLEOTIDE SEQUENCE [LARGE SCALE GENOMIC DNA]</scope>
    <source>
        <strain evidence="7">Tak-1</strain>
    </source>
</reference>
<feature type="disulfide bond" evidence="2">
    <location>
        <begin position="28"/>
        <end position="43"/>
    </location>
</feature>
<dbReference type="EMBL" id="KZ772981">
    <property type="protein sequence ID" value="PTQ26861.1"/>
    <property type="molecule type" value="Genomic_DNA"/>
</dbReference>
<dbReference type="SMART" id="SM00270">
    <property type="entry name" value="ChtBD1"/>
    <property type="match status" value="1"/>
</dbReference>
<dbReference type="PROSITE" id="PS50842">
    <property type="entry name" value="EXPANSIN_EG45"/>
    <property type="match status" value="1"/>
</dbReference>
<dbReference type="SMART" id="SM00837">
    <property type="entry name" value="DPBB_1"/>
    <property type="match status" value="1"/>
</dbReference>